<reference evidence="2 3" key="1">
    <citation type="submission" date="2015-11" db="EMBL/GenBank/DDBJ databases">
        <title>Genomic analysis of 38 Legionella species identifies large and diverse effector repertoires.</title>
        <authorList>
            <person name="Burstein D."/>
            <person name="Amaro F."/>
            <person name="Zusman T."/>
            <person name="Lifshitz Z."/>
            <person name="Cohen O."/>
            <person name="Gilbert J.A."/>
            <person name="Pupko T."/>
            <person name="Shuman H.A."/>
            <person name="Segal G."/>
        </authorList>
    </citation>
    <scope>NUCLEOTIDE SEQUENCE [LARGE SCALE GENOMIC DNA]</scope>
    <source>
        <strain evidence="2 3">ATCC 49505</strain>
    </source>
</reference>
<dbReference type="PANTHER" id="PTHR43316">
    <property type="entry name" value="HYDROLASE, HALOACID DELAHOGENASE-RELATED"/>
    <property type="match status" value="1"/>
</dbReference>
<dbReference type="SFLD" id="SFLDS00003">
    <property type="entry name" value="Haloacid_Dehalogenase"/>
    <property type="match status" value="1"/>
</dbReference>
<evidence type="ECO:0000313" key="3">
    <source>
        <dbReference type="Proteomes" id="UP000054997"/>
    </source>
</evidence>
<dbReference type="PANTHER" id="PTHR43316:SF3">
    <property type="entry name" value="HALOACID DEHALOGENASE, TYPE II (AFU_ORTHOLOGUE AFUA_2G07750)-RELATED"/>
    <property type="match status" value="1"/>
</dbReference>
<gene>
    <name evidence="2" type="primary">dehII</name>
    <name evidence="2" type="ORF">Llon_1268</name>
</gene>
<dbReference type="Gene3D" id="1.10.150.750">
    <property type="match status" value="1"/>
</dbReference>
<evidence type="ECO:0000256" key="1">
    <source>
        <dbReference type="ARBA" id="ARBA00022801"/>
    </source>
</evidence>
<organism evidence="2 3">
    <name type="scientific">Legionella londiniensis</name>
    <dbReference type="NCBI Taxonomy" id="45068"/>
    <lineage>
        <taxon>Bacteria</taxon>
        <taxon>Pseudomonadati</taxon>
        <taxon>Pseudomonadota</taxon>
        <taxon>Gammaproteobacteria</taxon>
        <taxon>Legionellales</taxon>
        <taxon>Legionellaceae</taxon>
        <taxon>Legionella</taxon>
    </lineage>
</organism>
<dbReference type="PRINTS" id="PR00413">
    <property type="entry name" value="HADHALOGNASE"/>
</dbReference>
<dbReference type="SFLD" id="SFLDG01129">
    <property type="entry name" value="C1.5:_HAD__Beta-PGM__Phosphata"/>
    <property type="match status" value="1"/>
</dbReference>
<name>A0A0W0VLZ5_9GAMM</name>
<dbReference type="PATRIC" id="fig|45068.5.peg.1372"/>
<accession>A0A0W0VLZ5</accession>
<dbReference type="RefSeq" id="WP_058529268.1">
    <property type="nucleotide sequence ID" value="NZ_CAAAHZ010000003.1"/>
</dbReference>
<protein>
    <submittedName>
        <fullName evidence="2">Haloacid dehalogenase</fullName>
        <ecNumber evidence="2">3.8.1.2</ecNumber>
    </submittedName>
</protein>
<dbReference type="NCBIfam" id="TIGR01493">
    <property type="entry name" value="HAD-SF-IA-v2"/>
    <property type="match status" value="1"/>
</dbReference>
<sequence>MVQAHIECRIKWLIMYKIFDARTGIKAQNNPINSKSCIKAVLFDVFGTVVDWRGTIVKEFGYFFDKKEVKNITSEEFVAVWVNAYSENMQKISKGERAFATVDELNKLALIEIMQQYAILDKFTNEEIDHMSMVWHRLEPWPDSVSGIHQIKDLFITGTLSNGNIKLLEGLSKKAQIDWDVILSGESFRCYKPNPLVYQNAAKVLKLEPSEILLVASHKYDLVAAHQCGYQTAYIFRPLEFKTVQDNQIPKDSEFDFLVDSLDDLAEMLKTLKQNSRYCGLL</sequence>
<dbReference type="GO" id="GO:0018784">
    <property type="term" value="F:(S)-2-haloacid dehalogenase activity"/>
    <property type="evidence" value="ECO:0007669"/>
    <property type="project" value="UniProtKB-EC"/>
</dbReference>
<dbReference type="InterPro" id="IPR051540">
    <property type="entry name" value="S-2-haloacid_dehalogenase"/>
</dbReference>
<dbReference type="OrthoDB" id="5865007at2"/>
<dbReference type="STRING" id="45068.Llon_1268"/>
<evidence type="ECO:0000313" key="2">
    <source>
        <dbReference type="EMBL" id="KTD21170.1"/>
    </source>
</evidence>
<dbReference type="Gene3D" id="3.40.50.1000">
    <property type="entry name" value="HAD superfamily/HAD-like"/>
    <property type="match status" value="1"/>
</dbReference>
<dbReference type="NCBIfam" id="TIGR01428">
    <property type="entry name" value="HAD_type_II"/>
    <property type="match status" value="1"/>
</dbReference>
<dbReference type="AlphaFoldDB" id="A0A0W0VLZ5"/>
<dbReference type="InterPro" id="IPR036412">
    <property type="entry name" value="HAD-like_sf"/>
</dbReference>
<keyword evidence="1 2" id="KW-0378">Hydrolase</keyword>
<dbReference type="EC" id="3.8.1.2" evidence="2"/>
<dbReference type="InterPro" id="IPR023214">
    <property type="entry name" value="HAD_sf"/>
</dbReference>
<dbReference type="Proteomes" id="UP000054997">
    <property type="component" value="Unassembled WGS sequence"/>
</dbReference>
<keyword evidence="3" id="KW-1185">Reference proteome</keyword>
<proteinExistence type="predicted"/>
<dbReference type="EMBL" id="LNYK01000016">
    <property type="protein sequence ID" value="KTD21170.1"/>
    <property type="molecule type" value="Genomic_DNA"/>
</dbReference>
<dbReference type="InterPro" id="IPR006328">
    <property type="entry name" value="2-HAD"/>
</dbReference>
<comment type="caution">
    <text evidence="2">The sequence shown here is derived from an EMBL/GenBank/DDBJ whole genome shotgun (WGS) entry which is preliminary data.</text>
</comment>
<dbReference type="SUPFAM" id="SSF56784">
    <property type="entry name" value="HAD-like"/>
    <property type="match status" value="1"/>
</dbReference>
<dbReference type="InterPro" id="IPR006439">
    <property type="entry name" value="HAD-SF_hydro_IA"/>
</dbReference>
<dbReference type="Pfam" id="PF00702">
    <property type="entry name" value="Hydrolase"/>
    <property type="match status" value="1"/>
</dbReference>